<proteinExistence type="predicted"/>
<organism evidence="1 2">
    <name type="scientific">Quercus suber</name>
    <name type="common">Cork oak</name>
    <dbReference type="NCBI Taxonomy" id="58331"/>
    <lineage>
        <taxon>Eukaryota</taxon>
        <taxon>Viridiplantae</taxon>
        <taxon>Streptophyta</taxon>
        <taxon>Embryophyta</taxon>
        <taxon>Tracheophyta</taxon>
        <taxon>Spermatophyta</taxon>
        <taxon>Magnoliopsida</taxon>
        <taxon>eudicotyledons</taxon>
        <taxon>Gunneridae</taxon>
        <taxon>Pentapetalae</taxon>
        <taxon>rosids</taxon>
        <taxon>fabids</taxon>
        <taxon>Fagales</taxon>
        <taxon>Fagaceae</taxon>
        <taxon>Quercus</taxon>
    </lineage>
</organism>
<dbReference type="EMBL" id="PKMF04000536">
    <property type="protein sequence ID" value="KAK7826790.1"/>
    <property type="molecule type" value="Genomic_DNA"/>
</dbReference>
<reference evidence="1 2" key="1">
    <citation type="journal article" date="2018" name="Sci. Data">
        <title>The draft genome sequence of cork oak.</title>
        <authorList>
            <person name="Ramos A.M."/>
            <person name="Usie A."/>
            <person name="Barbosa P."/>
            <person name="Barros P.M."/>
            <person name="Capote T."/>
            <person name="Chaves I."/>
            <person name="Simoes F."/>
            <person name="Abreu I."/>
            <person name="Carrasquinho I."/>
            <person name="Faro C."/>
            <person name="Guimaraes J.B."/>
            <person name="Mendonca D."/>
            <person name="Nobrega F."/>
            <person name="Rodrigues L."/>
            <person name="Saibo N.J.M."/>
            <person name="Varela M.C."/>
            <person name="Egas C."/>
            <person name="Matos J."/>
            <person name="Miguel C.M."/>
            <person name="Oliveira M.M."/>
            <person name="Ricardo C.P."/>
            <person name="Goncalves S."/>
        </authorList>
    </citation>
    <scope>NUCLEOTIDE SEQUENCE [LARGE SCALE GENOMIC DNA]</scope>
    <source>
        <strain evidence="2">cv. HL8</strain>
    </source>
</reference>
<gene>
    <name evidence="1" type="ORF">CFP56_031677</name>
</gene>
<evidence type="ECO:0000313" key="1">
    <source>
        <dbReference type="EMBL" id="KAK7826790.1"/>
    </source>
</evidence>
<evidence type="ECO:0000313" key="2">
    <source>
        <dbReference type="Proteomes" id="UP000237347"/>
    </source>
</evidence>
<protein>
    <submittedName>
        <fullName evidence="1">Uncharacterized protein</fullName>
    </submittedName>
</protein>
<keyword evidence="2" id="KW-1185">Reference proteome</keyword>
<accession>A0AAW0JIX1</accession>
<dbReference type="AlphaFoldDB" id="A0AAW0JIX1"/>
<name>A0AAW0JIX1_QUESU</name>
<sequence>MLEVKFNALRNQSTRLKLKLQACILDFLSFLVNEVEFSGSRKLGCSMWGYLPERIMAGKS</sequence>
<comment type="caution">
    <text evidence="1">The sequence shown here is derived from an EMBL/GenBank/DDBJ whole genome shotgun (WGS) entry which is preliminary data.</text>
</comment>
<dbReference type="Proteomes" id="UP000237347">
    <property type="component" value="Unassembled WGS sequence"/>
</dbReference>